<evidence type="ECO:0000256" key="6">
    <source>
        <dbReference type="RuleBase" id="RU003983"/>
    </source>
</evidence>
<dbReference type="AlphaFoldDB" id="A0A369JHS4"/>
<dbReference type="Gene3D" id="3.30.2010.10">
    <property type="entry name" value="Metalloproteases ('zincins'), catalytic domain"/>
    <property type="match status" value="1"/>
</dbReference>
<reference evidence="8" key="1">
    <citation type="submission" date="2018-04" db="EMBL/GenBank/DDBJ databases">
        <title>Whole genome sequencing of Hypsizygus marmoreus.</title>
        <authorList>
            <person name="Choi I.-G."/>
            <person name="Min B."/>
            <person name="Kim J.-G."/>
            <person name="Kim S."/>
            <person name="Oh Y.-L."/>
            <person name="Kong W.-S."/>
            <person name="Park H."/>
            <person name="Jeong J."/>
            <person name="Song E.-S."/>
        </authorList>
    </citation>
    <scope>NUCLEOTIDE SEQUENCE [LARGE SCALE GENOMIC DNA]</scope>
    <source>
        <strain evidence="8">51987-8</strain>
    </source>
</reference>
<dbReference type="GO" id="GO:0004222">
    <property type="term" value="F:metalloendopeptidase activity"/>
    <property type="evidence" value="ECO:0007669"/>
    <property type="project" value="InterPro"/>
</dbReference>
<evidence type="ECO:0000256" key="5">
    <source>
        <dbReference type="ARBA" id="ARBA00023049"/>
    </source>
</evidence>
<keyword evidence="4 6" id="KW-0862">Zinc</keyword>
<evidence type="ECO:0000313" key="9">
    <source>
        <dbReference type="Proteomes" id="UP000076154"/>
    </source>
</evidence>
<dbReference type="OrthoDB" id="7464992at2759"/>
<sequence length="396" mass="44287">MFRAQKLLRESTHIPRLPHCRNASPRYFIQRQPCTSTRNFSSSNSRFTEQRYVRFEGSSKSRPSGIRDRRLKIAGGIAVVTGIYYVYHLEQVPETGRWRFMNTGPQFEETFGKLAREQSLIEYKGSILPAQHPLSRHVRRVVARILTSSNLGVIRGDTGPLSAVHVSPVPFAAEEVAWNPDAQYGNTTAGPEKEWDVIVVNDSKMINAQAVPGLIIVYTGILPVCQDEQGLSAVLSHEIGHVVARHTAERLSSQTVVLALVILLQTLGLGFNTSNILQKMVFELPNSRTQELEADKIGLKLMARACYDPRAAPEMFRRLGQVEAKFVSRLNPDFLRTHPSSEVRVQNLEKALSESYAILAANPACAAQHENLQAFRDVALKQHSRFGREGSDDFLS</sequence>
<feature type="domain" description="Peptidase M48" evidence="7">
    <location>
        <begin position="191"/>
        <end position="350"/>
    </location>
</feature>
<dbReference type="FunCoup" id="A0A369JHS4">
    <property type="interactions" value="110"/>
</dbReference>
<dbReference type="PANTHER" id="PTHR22726:SF1">
    <property type="entry name" value="METALLOENDOPEPTIDASE OMA1, MITOCHONDRIAL"/>
    <property type="match status" value="1"/>
</dbReference>
<dbReference type="EMBL" id="LUEZ02000085">
    <property type="protein sequence ID" value="RDB18944.1"/>
    <property type="molecule type" value="Genomic_DNA"/>
</dbReference>
<evidence type="ECO:0000313" key="8">
    <source>
        <dbReference type="EMBL" id="RDB18944.1"/>
    </source>
</evidence>
<dbReference type="Pfam" id="PF01435">
    <property type="entry name" value="Peptidase_M48"/>
    <property type="match status" value="1"/>
</dbReference>
<dbReference type="InterPro" id="IPR051156">
    <property type="entry name" value="Mito/Outer_Membr_Metalloprot"/>
</dbReference>
<evidence type="ECO:0000256" key="3">
    <source>
        <dbReference type="ARBA" id="ARBA00022801"/>
    </source>
</evidence>
<comment type="similarity">
    <text evidence="6">Belongs to the peptidase M48 family.</text>
</comment>
<dbReference type="STRING" id="39966.A0A369JHS4"/>
<keyword evidence="2" id="KW-0479">Metal-binding</keyword>
<evidence type="ECO:0000256" key="1">
    <source>
        <dbReference type="ARBA" id="ARBA00022670"/>
    </source>
</evidence>
<accession>A0A369JHS4</accession>
<keyword evidence="5 6" id="KW-0482">Metalloprotease</keyword>
<dbReference type="InParanoid" id="A0A369JHS4"/>
<organism evidence="8 9">
    <name type="scientific">Hypsizygus marmoreus</name>
    <name type="common">White beech mushroom</name>
    <name type="synonym">Agaricus marmoreus</name>
    <dbReference type="NCBI Taxonomy" id="39966"/>
    <lineage>
        <taxon>Eukaryota</taxon>
        <taxon>Fungi</taxon>
        <taxon>Dikarya</taxon>
        <taxon>Basidiomycota</taxon>
        <taxon>Agaricomycotina</taxon>
        <taxon>Agaricomycetes</taxon>
        <taxon>Agaricomycetidae</taxon>
        <taxon>Agaricales</taxon>
        <taxon>Tricholomatineae</taxon>
        <taxon>Lyophyllaceae</taxon>
        <taxon>Hypsizygus</taxon>
    </lineage>
</organism>
<dbReference type="GO" id="GO:0051603">
    <property type="term" value="P:proteolysis involved in protein catabolic process"/>
    <property type="evidence" value="ECO:0007669"/>
    <property type="project" value="TreeGrafter"/>
</dbReference>
<dbReference type="CDD" id="cd07331">
    <property type="entry name" value="M48C_Oma1_like"/>
    <property type="match status" value="1"/>
</dbReference>
<evidence type="ECO:0000259" key="7">
    <source>
        <dbReference type="Pfam" id="PF01435"/>
    </source>
</evidence>
<comment type="caution">
    <text evidence="8">The sequence shown here is derived from an EMBL/GenBank/DDBJ whole genome shotgun (WGS) entry which is preliminary data.</text>
</comment>
<evidence type="ECO:0000256" key="2">
    <source>
        <dbReference type="ARBA" id="ARBA00022723"/>
    </source>
</evidence>
<proteinExistence type="inferred from homology"/>
<protein>
    <submittedName>
        <fullName evidence="8">Mitochondrial metalloendopeptidase OMA1</fullName>
    </submittedName>
</protein>
<dbReference type="PANTHER" id="PTHR22726">
    <property type="entry name" value="METALLOENDOPEPTIDASE OMA1"/>
    <property type="match status" value="1"/>
</dbReference>
<dbReference type="InterPro" id="IPR001915">
    <property type="entry name" value="Peptidase_M48"/>
</dbReference>
<keyword evidence="9" id="KW-1185">Reference proteome</keyword>
<dbReference type="GO" id="GO:0046872">
    <property type="term" value="F:metal ion binding"/>
    <property type="evidence" value="ECO:0007669"/>
    <property type="project" value="UniProtKB-KW"/>
</dbReference>
<comment type="cofactor">
    <cofactor evidence="6">
        <name>Zn(2+)</name>
        <dbReference type="ChEBI" id="CHEBI:29105"/>
    </cofactor>
    <text evidence="6">Binds 1 zinc ion per subunit.</text>
</comment>
<dbReference type="GO" id="GO:0016020">
    <property type="term" value="C:membrane"/>
    <property type="evidence" value="ECO:0007669"/>
    <property type="project" value="TreeGrafter"/>
</dbReference>
<evidence type="ECO:0000256" key="4">
    <source>
        <dbReference type="ARBA" id="ARBA00022833"/>
    </source>
</evidence>
<dbReference type="Proteomes" id="UP000076154">
    <property type="component" value="Unassembled WGS sequence"/>
</dbReference>
<name>A0A369JHS4_HYPMA</name>
<keyword evidence="1 6" id="KW-0645">Protease</keyword>
<keyword evidence="3 6" id="KW-0378">Hydrolase</keyword>
<gene>
    <name evidence="8" type="primary">oma1</name>
    <name evidence="8" type="ORF">Hypma_014359</name>
</gene>